<feature type="compositionally biased region" description="Basic and acidic residues" evidence="1">
    <location>
        <begin position="42"/>
        <end position="58"/>
    </location>
</feature>
<organism evidence="3">
    <name type="scientific">Aphanomyces astaci</name>
    <name type="common">Crayfish plague agent</name>
    <dbReference type="NCBI Taxonomy" id="112090"/>
    <lineage>
        <taxon>Eukaryota</taxon>
        <taxon>Sar</taxon>
        <taxon>Stramenopiles</taxon>
        <taxon>Oomycota</taxon>
        <taxon>Saprolegniomycetes</taxon>
        <taxon>Saprolegniales</taxon>
        <taxon>Verrucalvaceae</taxon>
        <taxon>Aphanomyces</taxon>
    </lineage>
</organism>
<proteinExistence type="predicted"/>
<feature type="compositionally biased region" description="Low complexity" evidence="1">
    <location>
        <begin position="119"/>
        <end position="135"/>
    </location>
</feature>
<feature type="domain" description="WRKY19-like zinc finger" evidence="2">
    <location>
        <begin position="371"/>
        <end position="394"/>
    </location>
</feature>
<sequence length="470" mass="52316">MSDLSFKEKIGKSFSFLSVLSKKNKAQPHTFTDTYTDPVKVEPTRHIDSHPPYHHDPFESQAYHQQHQHQQDHHIPPQQQLHHQHHTPPPLPPMHPYMSSVHERTNVDDLLCTPTPENRFPTPTAAFPTPDARFPTPTPDIKYPSPFDFTRDRPTPVEKMEDLQQLQEALLPSPFDYLRNQQHQQQHLHNPYLNNPHTSPFYPASSQPHHHSYDPSTQQHGAFRSQKDKQVVDEINTLCRDLVTHGLQTKEAAAAAATSRRNEGPPAATLDVIKPEPAHQLHDYGHVVESGYTSGGGRSYDSDSSSCDIKRDPTSTSNKQYRRKNCSMDGCNNLSRSKGLCKAHGGGRRCSVQGCTRASQSSSLCIAHGGGKRCTVDGCTKAAQSRGMCKAHGGGVRCRVEGCTKSSQGDGYCRSHGGGRRCGHASGCLKWAQRNGMCMTHSEGKYGNSYRGRLQRQAGDTMSDTDMMDE</sequence>
<feature type="region of interest" description="Disordered" evidence="1">
    <location>
        <begin position="293"/>
        <end position="321"/>
    </location>
</feature>
<dbReference type="VEuPathDB" id="FungiDB:H257_10824"/>
<evidence type="ECO:0000259" key="2">
    <source>
        <dbReference type="Pfam" id="PF24906"/>
    </source>
</evidence>
<accession>W4G4W5</accession>
<feature type="region of interest" description="Disordered" evidence="1">
    <location>
        <begin position="182"/>
        <end position="228"/>
    </location>
</feature>
<dbReference type="PANTHER" id="PTHR31827:SF1">
    <property type="entry name" value="EMB|CAB89363.1"/>
    <property type="match status" value="1"/>
</dbReference>
<dbReference type="AlphaFoldDB" id="W4G4W5"/>
<reference evidence="3" key="1">
    <citation type="submission" date="2013-12" db="EMBL/GenBank/DDBJ databases">
        <title>The Genome Sequence of Aphanomyces astaci APO3.</title>
        <authorList>
            <consortium name="The Broad Institute Genomics Platform"/>
            <person name="Russ C."/>
            <person name="Tyler B."/>
            <person name="van West P."/>
            <person name="Dieguez-Uribeondo J."/>
            <person name="Young S.K."/>
            <person name="Zeng Q."/>
            <person name="Gargeya S."/>
            <person name="Fitzgerald M."/>
            <person name="Abouelleil A."/>
            <person name="Alvarado L."/>
            <person name="Chapman S.B."/>
            <person name="Gainer-Dewar J."/>
            <person name="Goldberg J."/>
            <person name="Griggs A."/>
            <person name="Gujja S."/>
            <person name="Hansen M."/>
            <person name="Howarth C."/>
            <person name="Imamovic A."/>
            <person name="Ireland A."/>
            <person name="Larimer J."/>
            <person name="McCowan C."/>
            <person name="Murphy C."/>
            <person name="Pearson M."/>
            <person name="Poon T.W."/>
            <person name="Priest M."/>
            <person name="Roberts A."/>
            <person name="Saif S."/>
            <person name="Shea T."/>
            <person name="Sykes S."/>
            <person name="Wortman J."/>
            <person name="Nusbaum C."/>
            <person name="Birren B."/>
        </authorList>
    </citation>
    <scope>NUCLEOTIDE SEQUENCE [LARGE SCALE GENOMIC DNA]</scope>
    <source>
        <strain evidence="3">APO3</strain>
    </source>
</reference>
<dbReference type="GeneID" id="20812820"/>
<feature type="domain" description="WRKY19-like zinc finger" evidence="2">
    <location>
        <begin position="347"/>
        <end position="370"/>
    </location>
</feature>
<dbReference type="OrthoDB" id="70087at2759"/>
<dbReference type="EMBL" id="KI913143">
    <property type="protein sequence ID" value="ETV74720.1"/>
    <property type="molecule type" value="Genomic_DNA"/>
</dbReference>
<gene>
    <name evidence="3" type="ORF">H257_10824</name>
</gene>
<evidence type="ECO:0000313" key="3">
    <source>
        <dbReference type="EMBL" id="ETV74720.1"/>
    </source>
</evidence>
<dbReference type="RefSeq" id="XP_009835807.1">
    <property type="nucleotide sequence ID" value="XM_009837505.1"/>
</dbReference>
<protein>
    <recommendedName>
        <fullName evidence="2">WRKY19-like zinc finger domain-containing protein</fullName>
    </recommendedName>
</protein>
<feature type="region of interest" description="Disordered" evidence="1">
    <location>
        <begin position="449"/>
        <end position="470"/>
    </location>
</feature>
<evidence type="ECO:0000256" key="1">
    <source>
        <dbReference type="SAM" id="MobiDB-lite"/>
    </source>
</evidence>
<name>W4G4W5_APHAT</name>
<dbReference type="Pfam" id="PF24906">
    <property type="entry name" value="Zf_WRKY19"/>
    <property type="match status" value="4"/>
</dbReference>
<dbReference type="InterPro" id="IPR056866">
    <property type="entry name" value="Znf_WRKY19"/>
</dbReference>
<dbReference type="PANTHER" id="PTHR31827">
    <property type="entry name" value="EMB|CAB89363.1"/>
    <property type="match status" value="1"/>
</dbReference>
<feature type="region of interest" description="Disordered" evidence="1">
    <location>
        <begin position="42"/>
        <end position="146"/>
    </location>
</feature>
<feature type="domain" description="WRKY19-like zinc finger" evidence="2">
    <location>
        <begin position="324"/>
        <end position="346"/>
    </location>
</feature>
<dbReference type="STRING" id="112090.W4G4W5"/>
<feature type="domain" description="WRKY19-like zinc finger" evidence="2">
    <location>
        <begin position="395"/>
        <end position="418"/>
    </location>
</feature>